<comment type="caution">
    <text evidence="1">The sequence shown here is derived from an EMBL/GenBank/DDBJ whole genome shotgun (WGS) entry which is preliminary data.</text>
</comment>
<accession>A0AAD2FST5</accession>
<sequence>MASLSKTYQINQTEEKWSMSRLSIKPSLKRIDPGEKKWCPSRLIKPFLRRLHLAEEKWRRSRLFKLSLLDSYRLIKPSLRAIHPAEVKWRCSTT</sequence>
<gene>
    <name evidence="1" type="ORF">CYCCA115_LOCUS13357</name>
</gene>
<reference evidence="1" key="1">
    <citation type="submission" date="2023-08" db="EMBL/GenBank/DDBJ databases">
        <authorList>
            <person name="Audoor S."/>
            <person name="Bilcke G."/>
        </authorList>
    </citation>
    <scope>NUCLEOTIDE SEQUENCE</scope>
</reference>
<organism evidence="1 2">
    <name type="scientific">Cylindrotheca closterium</name>
    <dbReference type="NCBI Taxonomy" id="2856"/>
    <lineage>
        <taxon>Eukaryota</taxon>
        <taxon>Sar</taxon>
        <taxon>Stramenopiles</taxon>
        <taxon>Ochrophyta</taxon>
        <taxon>Bacillariophyta</taxon>
        <taxon>Bacillariophyceae</taxon>
        <taxon>Bacillariophycidae</taxon>
        <taxon>Bacillariales</taxon>
        <taxon>Bacillariaceae</taxon>
        <taxon>Cylindrotheca</taxon>
    </lineage>
</organism>
<evidence type="ECO:0000313" key="2">
    <source>
        <dbReference type="Proteomes" id="UP001295423"/>
    </source>
</evidence>
<name>A0AAD2FST5_9STRA</name>
<dbReference type="Proteomes" id="UP001295423">
    <property type="component" value="Unassembled WGS sequence"/>
</dbReference>
<evidence type="ECO:0000313" key="1">
    <source>
        <dbReference type="EMBL" id="CAJ1952026.1"/>
    </source>
</evidence>
<proteinExistence type="predicted"/>
<dbReference type="EMBL" id="CAKOGP040001793">
    <property type="protein sequence ID" value="CAJ1952026.1"/>
    <property type="molecule type" value="Genomic_DNA"/>
</dbReference>
<protein>
    <submittedName>
        <fullName evidence="1">Uncharacterized protein</fullName>
    </submittedName>
</protein>
<dbReference type="AlphaFoldDB" id="A0AAD2FST5"/>
<keyword evidence="2" id="KW-1185">Reference proteome</keyword>